<dbReference type="AlphaFoldDB" id="A0A1B6KJC0"/>
<feature type="compositionally biased region" description="Low complexity" evidence="1">
    <location>
        <begin position="65"/>
        <end position="79"/>
    </location>
</feature>
<protein>
    <submittedName>
        <fullName evidence="2">Uncharacterized protein</fullName>
    </submittedName>
</protein>
<dbReference type="EMBL" id="GEBQ01028441">
    <property type="protein sequence ID" value="JAT11536.1"/>
    <property type="molecule type" value="Transcribed_RNA"/>
</dbReference>
<feature type="region of interest" description="Disordered" evidence="1">
    <location>
        <begin position="58"/>
        <end position="79"/>
    </location>
</feature>
<gene>
    <name evidence="2" type="ORF">g.15966</name>
</gene>
<evidence type="ECO:0000256" key="1">
    <source>
        <dbReference type="SAM" id="MobiDB-lite"/>
    </source>
</evidence>
<sequence length="143" mass="15354">MRSDANMSLSSLEELASGLMRKVARRKLPADSGEDGGSERVRFDDHVSFIEAERGHCKVTKKHSGSSTDSVTSSSRPSISAVSSLRSLFFHSSESARSDMSRPTTSKGESSRPVSAKIDTPPCLPVIPEPLTADHVTISIPEP</sequence>
<feature type="region of interest" description="Disordered" evidence="1">
    <location>
        <begin position="92"/>
        <end position="143"/>
    </location>
</feature>
<reference evidence="2" key="1">
    <citation type="submission" date="2015-11" db="EMBL/GenBank/DDBJ databases">
        <title>De novo transcriptome assembly of four potential Pierce s Disease insect vectors from Arizona vineyards.</title>
        <authorList>
            <person name="Tassone E.E."/>
        </authorList>
    </citation>
    <scope>NUCLEOTIDE SEQUENCE</scope>
</reference>
<evidence type="ECO:0000313" key="2">
    <source>
        <dbReference type="EMBL" id="JAT11536.1"/>
    </source>
</evidence>
<proteinExistence type="predicted"/>
<organism evidence="2">
    <name type="scientific">Graphocephala atropunctata</name>
    <dbReference type="NCBI Taxonomy" id="36148"/>
    <lineage>
        <taxon>Eukaryota</taxon>
        <taxon>Metazoa</taxon>
        <taxon>Ecdysozoa</taxon>
        <taxon>Arthropoda</taxon>
        <taxon>Hexapoda</taxon>
        <taxon>Insecta</taxon>
        <taxon>Pterygota</taxon>
        <taxon>Neoptera</taxon>
        <taxon>Paraneoptera</taxon>
        <taxon>Hemiptera</taxon>
        <taxon>Auchenorrhyncha</taxon>
        <taxon>Membracoidea</taxon>
        <taxon>Cicadellidae</taxon>
        <taxon>Cicadellinae</taxon>
        <taxon>Cicadellini</taxon>
        <taxon>Graphocephala</taxon>
    </lineage>
</organism>
<name>A0A1B6KJC0_9HEMI</name>
<accession>A0A1B6KJC0</accession>